<organism evidence="4 5">
    <name type="scientific">Nocardioides albidus</name>
    <dbReference type="NCBI Taxonomy" id="1517589"/>
    <lineage>
        <taxon>Bacteria</taxon>
        <taxon>Bacillati</taxon>
        <taxon>Actinomycetota</taxon>
        <taxon>Actinomycetes</taxon>
        <taxon>Propionibacteriales</taxon>
        <taxon>Nocardioidaceae</taxon>
        <taxon>Nocardioides</taxon>
    </lineage>
</organism>
<evidence type="ECO:0000313" key="4">
    <source>
        <dbReference type="EMBL" id="TNM38516.1"/>
    </source>
</evidence>
<dbReference type="Gene3D" id="2.60.120.600">
    <property type="entry name" value="Domain of unknown function DUF1214, C-terminal domain"/>
    <property type="match status" value="1"/>
</dbReference>
<dbReference type="EMBL" id="VDMP01000025">
    <property type="protein sequence ID" value="TNM38516.1"/>
    <property type="molecule type" value="Genomic_DNA"/>
</dbReference>
<accession>A0A5C4VSP3</accession>
<dbReference type="OrthoDB" id="40820at2"/>
<dbReference type="InterPro" id="IPR010679">
    <property type="entry name" value="DUF1254"/>
</dbReference>
<keyword evidence="5" id="KW-1185">Reference proteome</keyword>
<dbReference type="Pfam" id="PF06742">
    <property type="entry name" value="DUF1214"/>
    <property type="match status" value="1"/>
</dbReference>
<feature type="domain" description="DUF1254" evidence="3">
    <location>
        <begin position="80"/>
        <end position="208"/>
    </location>
</feature>
<feature type="chain" id="PRO_5039634211" evidence="1">
    <location>
        <begin position="31"/>
        <end position="468"/>
    </location>
</feature>
<dbReference type="Pfam" id="PF06863">
    <property type="entry name" value="DUF1254"/>
    <property type="match status" value="1"/>
</dbReference>
<feature type="domain" description="DUF1214" evidence="2">
    <location>
        <begin position="341"/>
        <end position="452"/>
    </location>
</feature>
<dbReference type="RefSeq" id="WP_139623628.1">
    <property type="nucleotide sequence ID" value="NZ_VDMP01000025.1"/>
</dbReference>
<dbReference type="PANTHER" id="PTHR36509:SF2">
    <property type="entry name" value="BLL3101 PROTEIN"/>
    <property type="match status" value="1"/>
</dbReference>
<evidence type="ECO:0000259" key="2">
    <source>
        <dbReference type="Pfam" id="PF06742"/>
    </source>
</evidence>
<proteinExistence type="predicted"/>
<dbReference type="SUPFAM" id="SSF160935">
    <property type="entry name" value="VPA0735-like"/>
    <property type="match status" value="1"/>
</dbReference>
<keyword evidence="1" id="KW-0732">Signal</keyword>
<evidence type="ECO:0000259" key="3">
    <source>
        <dbReference type="Pfam" id="PF06863"/>
    </source>
</evidence>
<name>A0A5C4VSP3_9ACTN</name>
<protein>
    <submittedName>
        <fullName evidence="4">DUF1254 domain-containing protein</fullName>
    </submittedName>
</protein>
<dbReference type="PANTHER" id="PTHR36509">
    <property type="entry name" value="BLL3101 PROTEIN"/>
    <property type="match status" value="1"/>
</dbReference>
<dbReference type="AlphaFoldDB" id="A0A5C4VSP3"/>
<evidence type="ECO:0000256" key="1">
    <source>
        <dbReference type="SAM" id="SignalP"/>
    </source>
</evidence>
<sequence>MRHPFIARRGRRLAAVVAAASTGLAGLVLAAAPAPAGAPQAKAQDLRQEAYDAGRAAYVLGYPLVTMRRTQAIRTCRAAVNTMVHRATLATPANRDVVTPNNDTVYSQAWLDLRPGPQRLSLPPASAERYFSFQFLDMYTEVFDVAHGAAEGRSDVYVVGPDWHGVAPEGVRVVRSPTPDVWMIGRTFVNGPDDLAAAGAFQQQYTLTGPAGTQPLPPGTDCTTLPRPQTVHEAGAGFFDELEAALAANPPTKDERKQLKALSKLGDGHGDLPGADSDPAIVAGLEAAVIDGQAEIAQRAENAEFKADGWRWEMGIGTWGTDYLRRAAITLIGLGALPAEEAIYYWGFTDASGADLTGASTYLLHLPAGSLPPVEEGGFWSITMYDGVSRFLVDNPIDRYAINNATPGVVRNDDGSLDIHLQHDAPAGHESNWLPAPEGKFYVVLRLYLPQQSALDGTWTPPALIVGS</sequence>
<gene>
    <name evidence="4" type="ORF">FHP29_14855</name>
</gene>
<comment type="caution">
    <text evidence="4">The sequence shown here is derived from an EMBL/GenBank/DDBJ whole genome shotgun (WGS) entry which is preliminary data.</text>
</comment>
<feature type="signal peptide" evidence="1">
    <location>
        <begin position="1"/>
        <end position="30"/>
    </location>
</feature>
<dbReference type="Proteomes" id="UP000313231">
    <property type="component" value="Unassembled WGS sequence"/>
</dbReference>
<evidence type="ECO:0000313" key="5">
    <source>
        <dbReference type="Proteomes" id="UP000313231"/>
    </source>
</evidence>
<dbReference type="Gene3D" id="2.60.40.1610">
    <property type="entry name" value="Domain of unknown function DUF1254"/>
    <property type="match status" value="1"/>
</dbReference>
<dbReference type="InterPro" id="IPR010621">
    <property type="entry name" value="DUF1214"/>
</dbReference>
<reference evidence="4 5" key="1">
    <citation type="journal article" date="2016" name="Int. J. Syst. Evol. Microbiol.">
        <title>Nocardioides albidus sp. nov., an actinobacterium isolated from garden soil.</title>
        <authorList>
            <person name="Singh H."/>
            <person name="Du J."/>
            <person name="Trinh H."/>
            <person name="Won K."/>
            <person name="Yang J.E."/>
            <person name="Yin C."/>
            <person name="Kook M."/>
            <person name="Yi T.H."/>
        </authorList>
    </citation>
    <scope>NUCLEOTIDE SEQUENCE [LARGE SCALE GENOMIC DNA]</scope>
    <source>
        <strain evidence="4 5">CCTCC AB 2015297</strain>
    </source>
</reference>
<dbReference type="InterPro" id="IPR037049">
    <property type="entry name" value="DUF1214_C_sf"/>
</dbReference>
<dbReference type="InterPro" id="IPR037050">
    <property type="entry name" value="DUF1254_sf"/>
</dbReference>